<protein>
    <submittedName>
        <fullName evidence="6">Tyrosine-type recombinase/integrase</fullName>
    </submittedName>
</protein>
<dbReference type="EMBL" id="WQNF01000059">
    <property type="protein sequence ID" value="MVT71071.1"/>
    <property type="molecule type" value="Genomic_DNA"/>
</dbReference>
<evidence type="ECO:0000259" key="5">
    <source>
        <dbReference type="PROSITE" id="PS51898"/>
    </source>
</evidence>
<dbReference type="Gene3D" id="3.30.160.390">
    <property type="entry name" value="Integrase, DNA-binding domain"/>
    <property type="match status" value="1"/>
</dbReference>
<evidence type="ECO:0000313" key="6">
    <source>
        <dbReference type="EMBL" id="MVT71071.1"/>
    </source>
</evidence>
<dbReference type="Pfam" id="PF14659">
    <property type="entry name" value="Phage_int_SAM_3"/>
    <property type="match status" value="1"/>
</dbReference>
<dbReference type="InterPro" id="IPR038488">
    <property type="entry name" value="Integrase_DNA-bd_sf"/>
</dbReference>
<dbReference type="PANTHER" id="PTHR30629:SF2">
    <property type="entry name" value="PROPHAGE INTEGRASE INTS-RELATED"/>
    <property type="match status" value="1"/>
</dbReference>
<sequence>MGHWLTDSLVKAIPQPSSGNRITYDDGPKAVKGFGVRVTAGGSRSFILNYRTRTGRERRYTIGQYPDWKTAAARTEAKELKKTIDQGIDPLAKIAADRAQKSISDLCKKFMEESKETNREGTADGYQGQIDNWILPILKSHTLVVDVEPEDIQSLHRKVSKDGGLYVANRVVALVSHMFNRAIVWNGSKRDKGWALINPTKGVERNPEQGRERYVDTKDELARLLKALKEHDDRQAVDIIKLTLLTGCRKSEALRARWDQFKFIDGEQGPEGTWTKLSHHTKQKKLHHTPLSAPALQLIGELRTAAEAKAKATDKEVSQWVFPGRVGGGEQPREGIKRPWQEIRTAAKISDVRIHDLRHSFASILASRGNSLQIIGKLLGHTNPLTTNRYAHVFVDPLREAANRVGDVVEGRPQAETSEER</sequence>
<dbReference type="InterPro" id="IPR010998">
    <property type="entry name" value="Integrase_recombinase_N"/>
</dbReference>
<keyword evidence="7" id="KW-1185">Reference proteome</keyword>
<dbReference type="RefSeq" id="WP_157348713.1">
    <property type="nucleotide sequence ID" value="NZ_WQNF01000059.1"/>
</dbReference>
<evidence type="ECO:0000256" key="1">
    <source>
        <dbReference type="ARBA" id="ARBA00008857"/>
    </source>
</evidence>
<dbReference type="InterPro" id="IPR004107">
    <property type="entry name" value="Integrase_SAM-like_N"/>
</dbReference>
<name>A0A844T7L0_9BRAD</name>
<evidence type="ECO:0000313" key="7">
    <source>
        <dbReference type="Proteomes" id="UP000436468"/>
    </source>
</evidence>
<keyword evidence="2" id="KW-0229">DNA integration</keyword>
<comment type="similarity">
    <text evidence="1">Belongs to the 'phage' integrase family.</text>
</comment>
<dbReference type="CDD" id="cd00796">
    <property type="entry name" value="INT_Rci_Hp1_C"/>
    <property type="match status" value="1"/>
</dbReference>
<dbReference type="GO" id="GO:0006310">
    <property type="term" value="P:DNA recombination"/>
    <property type="evidence" value="ECO:0007669"/>
    <property type="project" value="UniProtKB-KW"/>
</dbReference>
<dbReference type="GO" id="GO:0015074">
    <property type="term" value="P:DNA integration"/>
    <property type="evidence" value="ECO:0007669"/>
    <property type="project" value="UniProtKB-KW"/>
</dbReference>
<dbReference type="GO" id="GO:0003677">
    <property type="term" value="F:DNA binding"/>
    <property type="evidence" value="ECO:0007669"/>
    <property type="project" value="UniProtKB-KW"/>
</dbReference>
<dbReference type="Pfam" id="PF13356">
    <property type="entry name" value="Arm-DNA-bind_3"/>
    <property type="match status" value="1"/>
</dbReference>
<dbReference type="Proteomes" id="UP000436468">
    <property type="component" value="Unassembled WGS sequence"/>
</dbReference>
<dbReference type="InterPro" id="IPR013762">
    <property type="entry name" value="Integrase-like_cat_sf"/>
</dbReference>
<dbReference type="PROSITE" id="PS51898">
    <property type="entry name" value="TYR_RECOMBINASE"/>
    <property type="match status" value="1"/>
</dbReference>
<proteinExistence type="inferred from homology"/>
<gene>
    <name evidence="6" type="ORF">GPL21_39195</name>
</gene>
<comment type="caution">
    <text evidence="6">The sequence shown here is derived from an EMBL/GenBank/DDBJ whole genome shotgun (WGS) entry which is preliminary data.</text>
</comment>
<dbReference type="InterPro" id="IPR002104">
    <property type="entry name" value="Integrase_catalytic"/>
</dbReference>
<keyword evidence="3" id="KW-0238">DNA-binding</keyword>
<evidence type="ECO:0000256" key="4">
    <source>
        <dbReference type="ARBA" id="ARBA00023172"/>
    </source>
</evidence>
<dbReference type="InterPro" id="IPR011010">
    <property type="entry name" value="DNA_brk_join_enz"/>
</dbReference>
<dbReference type="Gene3D" id="1.10.443.10">
    <property type="entry name" value="Intergrase catalytic core"/>
    <property type="match status" value="1"/>
</dbReference>
<dbReference type="PANTHER" id="PTHR30629">
    <property type="entry name" value="PROPHAGE INTEGRASE"/>
    <property type="match status" value="1"/>
</dbReference>
<feature type="domain" description="Tyr recombinase" evidence="5">
    <location>
        <begin position="211"/>
        <end position="403"/>
    </location>
</feature>
<dbReference type="SUPFAM" id="SSF56349">
    <property type="entry name" value="DNA breaking-rejoining enzymes"/>
    <property type="match status" value="1"/>
</dbReference>
<evidence type="ECO:0000256" key="3">
    <source>
        <dbReference type="ARBA" id="ARBA00023125"/>
    </source>
</evidence>
<organism evidence="6 7">
    <name type="scientific">Bradyrhizobium pachyrhizi</name>
    <dbReference type="NCBI Taxonomy" id="280333"/>
    <lineage>
        <taxon>Bacteria</taxon>
        <taxon>Pseudomonadati</taxon>
        <taxon>Pseudomonadota</taxon>
        <taxon>Alphaproteobacteria</taxon>
        <taxon>Hyphomicrobiales</taxon>
        <taxon>Nitrobacteraceae</taxon>
        <taxon>Bradyrhizobium</taxon>
    </lineage>
</organism>
<keyword evidence="4" id="KW-0233">DNA recombination</keyword>
<reference evidence="6 7" key="1">
    <citation type="submission" date="2019-12" db="EMBL/GenBank/DDBJ databases">
        <title>Draft genome sequences Bradyrhizobium cajani AMBPC1010, Bradyrhizobium pachyrhizi AMBPC1040 and Bradyrhizobium yuanmingense ALSPC3051, three plant growth promoting strains isolated from nodules of Cajanus cajan L. in Dominican Republic.</title>
        <authorList>
            <person name="Flores-Felix J.D."/>
            <person name="Araujo J."/>
            <person name="Diaz-Alcantara C."/>
            <person name="Gonzalez-Andres F."/>
            <person name="Velazquez E."/>
        </authorList>
    </citation>
    <scope>NUCLEOTIDE SEQUENCE [LARGE SCALE GENOMIC DNA]</scope>
    <source>
        <strain evidence="6 7">1040</strain>
    </source>
</reference>
<dbReference type="Pfam" id="PF00589">
    <property type="entry name" value="Phage_integrase"/>
    <property type="match status" value="1"/>
</dbReference>
<evidence type="ECO:0000256" key="2">
    <source>
        <dbReference type="ARBA" id="ARBA00022908"/>
    </source>
</evidence>
<dbReference type="InterPro" id="IPR025166">
    <property type="entry name" value="Integrase_DNA_bind_dom"/>
</dbReference>
<dbReference type="Gene3D" id="1.10.150.130">
    <property type="match status" value="1"/>
</dbReference>
<dbReference type="InterPro" id="IPR050808">
    <property type="entry name" value="Phage_Integrase"/>
</dbReference>
<dbReference type="AlphaFoldDB" id="A0A844T7L0"/>
<accession>A0A844T7L0</accession>